<evidence type="ECO:0000256" key="1">
    <source>
        <dbReference type="SAM" id="MobiDB-lite"/>
    </source>
</evidence>
<dbReference type="Proteomes" id="UP001238088">
    <property type="component" value="Unassembled WGS sequence"/>
</dbReference>
<feature type="region of interest" description="Disordered" evidence="1">
    <location>
        <begin position="25"/>
        <end position="56"/>
    </location>
</feature>
<protein>
    <recommendedName>
        <fullName evidence="5">Lipoprotein</fullName>
    </recommendedName>
</protein>
<keyword evidence="4" id="KW-1185">Reference proteome</keyword>
<feature type="compositionally biased region" description="Polar residues" evidence="1">
    <location>
        <begin position="25"/>
        <end position="35"/>
    </location>
</feature>
<comment type="caution">
    <text evidence="3">The sequence shown here is derived from an EMBL/GenBank/DDBJ whole genome shotgun (WGS) entry which is preliminary data.</text>
</comment>
<dbReference type="PROSITE" id="PS51257">
    <property type="entry name" value="PROKAR_LIPOPROTEIN"/>
    <property type="match status" value="1"/>
</dbReference>
<organism evidence="3 4">
    <name type="scientific">Cytobacillus purgationiresistens</name>
    <dbReference type="NCBI Taxonomy" id="863449"/>
    <lineage>
        <taxon>Bacteria</taxon>
        <taxon>Bacillati</taxon>
        <taxon>Bacillota</taxon>
        <taxon>Bacilli</taxon>
        <taxon>Bacillales</taxon>
        <taxon>Bacillaceae</taxon>
        <taxon>Cytobacillus</taxon>
    </lineage>
</organism>
<feature type="compositionally biased region" description="Basic and acidic residues" evidence="1">
    <location>
        <begin position="36"/>
        <end position="56"/>
    </location>
</feature>
<keyword evidence="2" id="KW-0732">Signal</keyword>
<evidence type="ECO:0000313" key="4">
    <source>
        <dbReference type="Proteomes" id="UP001238088"/>
    </source>
</evidence>
<sequence>MKNPLKLLLMSVLFMFVLAGCGTSQNDDGASSSQPPKEEEANHDDHQNEEEHNDDGKIRLLEQNIEYDLNGETKEDTAFLIESDNQDYSMYVLPDFALTGEEPNQDVLHLKKEAHIFMRIELLPEDIDWAKVEENTKVQLESVNKEITTPELPKYPFYQDATVMEASDDGDTVTSLLIKNEQTQVKLTIFTDENEKDYKDAFIKMAQTIESK</sequence>
<dbReference type="RefSeq" id="WP_307475310.1">
    <property type="nucleotide sequence ID" value="NZ_JAUSUB010000010.1"/>
</dbReference>
<name>A0ABU0AHE3_9BACI</name>
<evidence type="ECO:0000256" key="2">
    <source>
        <dbReference type="SAM" id="SignalP"/>
    </source>
</evidence>
<dbReference type="EMBL" id="JAUSUB010000010">
    <property type="protein sequence ID" value="MDQ0270685.1"/>
    <property type="molecule type" value="Genomic_DNA"/>
</dbReference>
<gene>
    <name evidence="3" type="ORF">J2S17_002570</name>
</gene>
<evidence type="ECO:0008006" key="5">
    <source>
        <dbReference type="Google" id="ProtNLM"/>
    </source>
</evidence>
<accession>A0ABU0AHE3</accession>
<proteinExistence type="predicted"/>
<feature type="signal peptide" evidence="2">
    <location>
        <begin position="1"/>
        <end position="19"/>
    </location>
</feature>
<evidence type="ECO:0000313" key="3">
    <source>
        <dbReference type="EMBL" id="MDQ0270685.1"/>
    </source>
</evidence>
<feature type="chain" id="PRO_5047453804" description="Lipoprotein" evidence="2">
    <location>
        <begin position="20"/>
        <end position="212"/>
    </location>
</feature>
<reference evidence="3 4" key="1">
    <citation type="submission" date="2023-07" db="EMBL/GenBank/DDBJ databases">
        <title>Genomic Encyclopedia of Type Strains, Phase IV (KMG-IV): sequencing the most valuable type-strain genomes for metagenomic binning, comparative biology and taxonomic classification.</title>
        <authorList>
            <person name="Goeker M."/>
        </authorList>
    </citation>
    <scope>NUCLEOTIDE SEQUENCE [LARGE SCALE GENOMIC DNA]</scope>
    <source>
        <strain evidence="3 4">DSM 23494</strain>
    </source>
</reference>